<dbReference type="RefSeq" id="WP_088565182.1">
    <property type="nucleotide sequence ID" value="NZ_CP020946.1"/>
</dbReference>
<gene>
    <name evidence="2" type="ORF">B9G79_08750</name>
</gene>
<evidence type="ECO:0008006" key="4">
    <source>
        <dbReference type="Google" id="ProtNLM"/>
    </source>
</evidence>
<evidence type="ECO:0000313" key="3">
    <source>
        <dbReference type="Proteomes" id="UP000197003"/>
    </source>
</evidence>
<name>A0A1Z3N890_BDEBC</name>
<protein>
    <recommendedName>
        <fullName evidence="4">DUF2066 domain-containing protein</fullName>
    </recommendedName>
</protein>
<feature type="signal peptide" evidence="1">
    <location>
        <begin position="1"/>
        <end position="21"/>
    </location>
</feature>
<sequence length="390" mass="43410">MRLVSVVAAALMIFVSGTALAQQAELVDRTYSGVSKETNPQVAKRVIQDEAAQKVSEEIIQELIGNDRFLKNKTLIQNKIIRNSARYIPFTKPSALTQSADEFKMSVAMKVSLKDLKQMLQDNSLLNENEAVPVVLPLVSWQDRVEGRSYRWWLPLDKNPQGFLVKEGRLLEEALRGAFQKNNFYLIKPIEAGLAASVPADFQNEKVGGEDAQFFAQYFNAPVVVDGQVNLTKGERNNFRIEIKLTALQVSNGRAIADVSRRFDTDGGSFENAIDKKLREVLEGTANDLAVQVMDAWQRGSVGTSVIRLTIHGRQPLPVLEGVKEKIRSQLTQVKNIRERLVSADSVSFEVDTSVPASELVGKLETLDLDGKKLSRVSEGQNEIVLKWAQ</sequence>
<dbReference type="EMBL" id="CP020946">
    <property type="protein sequence ID" value="ASD63657.1"/>
    <property type="molecule type" value="Genomic_DNA"/>
</dbReference>
<evidence type="ECO:0000256" key="1">
    <source>
        <dbReference type="SAM" id="SignalP"/>
    </source>
</evidence>
<evidence type="ECO:0000313" key="2">
    <source>
        <dbReference type="EMBL" id="ASD63657.1"/>
    </source>
</evidence>
<accession>A0A1Z3N890</accession>
<dbReference type="OrthoDB" id="5288900at2"/>
<organism evidence="2 3">
    <name type="scientific">Bdellovibrio bacteriovorus</name>
    <dbReference type="NCBI Taxonomy" id="959"/>
    <lineage>
        <taxon>Bacteria</taxon>
        <taxon>Pseudomonadati</taxon>
        <taxon>Bdellovibrionota</taxon>
        <taxon>Bdellovibrionia</taxon>
        <taxon>Bdellovibrionales</taxon>
        <taxon>Pseudobdellovibrionaceae</taxon>
        <taxon>Bdellovibrio</taxon>
    </lineage>
</organism>
<reference evidence="2 3" key="1">
    <citation type="submission" date="2017-04" db="EMBL/GenBank/DDBJ databases">
        <title>Whole genome sequence of Bdellovibrio bacteriovorus strain SSB218315.</title>
        <authorList>
            <person name="Oyedara O."/>
            <person name="Rodriguez-Perez M.A."/>
        </authorList>
    </citation>
    <scope>NUCLEOTIDE SEQUENCE [LARGE SCALE GENOMIC DNA]</scope>
    <source>
        <strain evidence="2 3">SSB218315</strain>
    </source>
</reference>
<keyword evidence="1" id="KW-0732">Signal</keyword>
<feature type="chain" id="PRO_5013255487" description="DUF2066 domain-containing protein" evidence="1">
    <location>
        <begin position="22"/>
        <end position="390"/>
    </location>
</feature>
<proteinExistence type="predicted"/>
<dbReference type="Proteomes" id="UP000197003">
    <property type="component" value="Chromosome"/>
</dbReference>
<dbReference type="AlphaFoldDB" id="A0A1Z3N890"/>